<reference evidence="3" key="2">
    <citation type="journal article" date="2022" name="Microb. Genom.">
        <title>A chromosome-scale genome assembly of the tomato pathogen Cladosporium fulvum reveals a compartmentalized genome architecture and the presence of a dispensable chromosome.</title>
        <authorList>
            <person name="Zaccaron A.Z."/>
            <person name="Chen L.H."/>
            <person name="Samaras A."/>
            <person name="Stergiopoulos I."/>
        </authorList>
    </citation>
    <scope>NUCLEOTIDE SEQUENCE</scope>
    <source>
        <strain evidence="3">Race5_Kim</strain>
    </source>
</reference>
<proteinExistence type="predicted"/>
<keyword evidence="4" id="KW-1185">Reference proteome</keyword>
<dbReference type="EMBL" id="CP090163">
    <property type="protein sequence ID" value="UJO10963.1"/>
    <property type="molecule type" value="Genomic_DNA"/>
</dbReference>
<feature type="domain" description="Myb-like" evidence="2">
    <location>
        <begin position="98"/>
        <end position="145"/>
    </location>
</feature>
<feature type="compositionally biased region" description="Low complexity" evidence="1">
    <location>
        <begin position="73"/>
        <end position="86"/>
    </location>
</feature>
<evidence type="ECO:0000313" key="3">
    <source>
        <dbReference type="EMBL" id="UJO10963.1"/>
    </source>
</evidence>
<feature type="domain" description="Myb-like" evidence="2">
    <location>
        <begin position="240"/>
        <end position="288"/>
    </location>
</feature>
<dbReference type="KEGG" id="ffu:CLAFUR5_02131"/>
<dbReference type="GeneID" id="71982009"/>
<feature type="domain" description="Myb-like" evidence="2">
    <location>
        <begin position="373"/>
        <end position="427"/>
    </location>
</feature>
<organism evidence="3 4">
    <name type="scientific">Passalora fulva</name>
    <name type="common">Tomato leaf mold</name>
    <name type="synonym">Cladosporium fulvum</name>
    <dbReference type="NCBI Taxonomy" id="5499"/>
    <lineage>
        <taxon>Eukaryota</taxon>
        <taxon>Fungi</taxon>
        <taxon>Dikarya</taxon>
        <taxon>Ascomycota</taxon>
        <taxon>Pezizomycotina</taxon>
        <taxon>Dothideomycetes</taxon>
        <taxon>Dothideomycetidae</taxon>
        <taxon>Mycosphaerellales</taxon>
        <taxon>Mycosphaerellaceae</taxon>
        <taxon>Fulvia</taxon>
    </lineage>
</organism>
<feature type="region of interest" description="Disordered" evidence="1">
    <location>
        <begin position="215"/>
        <end position="245"/>
    </location>
</feature>
<dbReference type="RefSeq" id="XP_047755329.1">
    <property type="nucleotide sequence ID" value="XM_047901279.1"/>
</dbReference>
<evidence type="ECO:0000256" key="1">
    <source>
        <dbReference type="SAM" id="MobiDB-lite"/>
    </source>
</evidence>
<sequence>MFTTFFGLLRPSISMQLIDSNTGQPLDSKASIAPSITHTDIKKDGNGKMVMVRHKSQAGSIVSGGGDRDAAPKGNKNNNGKQNAKNNDTKAAETDGDGGKPWTAKDDARLKALKAENKTWAQIAEILGRSGKEEVSARFKELNKDEPAGDGGDKKGNAAPAAAEASGGGDFTADVDAKIKEMIDSSTPNKAIAEALGRNLDKALKAHIAQLRNEVKDASGGNTAPAAAEKKQDNTNKGSNGNDFTAADDAKIKELLDAGNNNFKEIAKALGKTMGKDFADHVKELKNQGGGGQDAAAAEKDNEGGKKANKKDKGGGRGGGDAEKKPDQPEKETGKSKEHKHPSKAGSAVSRRSTRSHRSEAKFTMREWMTLQEDEIFSFGELQLLTELINKEPGRSWLSVASAFHDKTGRRVHPEDIREKFDEMARMG</sequence>
<dbReference type="OrthoDB" id="5427780at2759"/>
<name>A0A9Q8P2I1_PASFU</name>
<accession>A0A9Q8P2I1</accession>
<dbReference type="Proteomes" id="UP000756132">
    <property type="component" value="Chromosome 1"/>
</dbReference>
<feature type="region of interest" description="Disordered" evidence="1">
    <location>
        <begin position="58"/>
        <end position="104"/>
    </location>
</feature>
<evidence type="ECO:0000313" key="4">
    <source>
        <dbReference type="Proteomes" id="UP000756132"/>
    </source>
</evidence>
<feature type="region of interest" description="Disordered" evidence="1">
    <location>
        <begin position="142"/>
        <end position="170"/>
    </location>
</feature>
<evidence type="ECO:0000259" key="2">
    <source>
        <dbReference type="SMART" id="SM00717"/>
    </source>
</evidence>
<dbReference type="SMART" id="SM00717">
    <property type="entry name" value="SANT"/>
    <property type="match status" value="3"/>
</dbReference>
<dbReference type="InterPro" id="IPR001005">
    <property type="entry name" value="SANT/Myb"/>
</dbReference>
<feature type="region of interest" description="Disordered" evidence="1">
    <location>
        <begin position="284"/>
        <end position="360"/>
    </location>
</feature>
<dbReference type="AlphaFoldDB" id="A0A9Q8P2I1"/>
<reference evidence="3" key="1">
    <citation type="submission" date="2021-12" db="EMBL/GenBank/DDBJ databases">
        <authorList>
            <person name="Zaccaron A."/>
            <person name="Stergiopoulos I."/>
        </authorList>
    </citation>
    <scope>NUCLEOTIDE SEQUENCE</scope>
    <source>
        <strain evidence="3">Race5_Kim</strain>
    </source>
</reference>
<protein>
    <recommendedName>
        <fullName evidence="2">Myb-like domain-containing protein</fullName>
    </recommendedName>
</protein>
<gene>
    <name evidence="3" type="ORF">CLAFUR5_02131</name>
</gene>
<feature type="compositionally biased region" description="Basic and acidic residues" evidence="1">
    <location>
        <begin position="297"/>
        <end position="336"/>
    </location>
</feature>
<feature type="compositionally biased region" description="Basic and acidic residues" evidence="1">
    <location>
        <begin position="142"/>
        <end position="156"/>
    </location>
</feature>